<feature type="compositionally biased region" description="Basic and acidic residues" evidence="1">
    <location>
        <begin position="12"/>
        <end position="21"/>
    </location>
</feature>
<feature type="compositionally biased region" description="Basic and acidic residues" evidence="1">
    <location>
        <begin position="94"/>
        <end position="104"/>
    </location>
</feature>
<protein>
    <submittedName>
        <fullName evidence="2">Uncharacterized protein</fullName>
    </submittedName>
</protein>
<comment type="caution">
    <text evidence="2">The sequence shown here is derived from an EMBL/GenBank/DDBJ whole genome shotgun (WGS) entry which is preliminary data.</text>
</comment>
<sequence>MKRNQTGILSNRRVEPGEAQRRIPRSQGRGKMWRLGVSVPETDSAASSLDRLLPKSGARLHSLLGSIRMRSPWSRVALECNLNSGGKTPPKAKYFRENRCNKYR</sequence>
<feature type="region of interest" description="Disordered" evidence="1">
    <location>
        <begin position="83"/>
        <end position="104"/>
    </location>
</feature>
<dbReference type="Proteomes" id="UP000827092">
    <property type="component" value="Unassembled WGS sequence"/>
</dbReference>
<proteinExistence type="predicted"/>
<evidence type="ECO:0000256" key="1">
    <source>
        <dbReference type="SAM" id="MobiDB-lite"/>
    </source>
</evidence>
<accession>A0AAV6TH90</accession>
<evidence type="ECO:0000313" key="2">
    <source>
        <dbReference type="EMBL" id="KAG8171199.1"/>
    </source>
</evidence>
<keyword evidence="3" id="KW-1185">Reference proteome</keyword>
<evidence type="ECO:0000313" key="3">
    <source>
        <dbReference type="Proteomes" id="UP000827092"/>
    </source>
</evidence>
<dbReference type="AlphaFoldDB" id="A0AAV6TH90"/>
<name>A0AAV6TH90_9ARAC</name>
<organism evidence="2 3">
    <name type="scientific">Oedothorax gibbosus</name>
    <dbReference type="NCBI Taxonomy" id="931172"/>
    <lineage>
        <taxon>Eukaryota</taxon>
        <taxon>Metazoa</taxon>
        <taxon>Ecdysozoa</taxon>
        <taxon>Arthropoda</taxon>
        <taxon>Chelicerata</taxon>
        <taxon>Arachnida</taxon>
        <taxon>Araneae</taxon>
        <taxon>Araneomorphae</taxon>
        <taxon>Entelegynae</taxon>
        <taxon>Araneoidea</taxon>
        <taxon>Linyphiidae</taxon>
        <taxon>Erigoninae</taxon>
        <taxon>Oedothorax</taxon>
    </lineage>
</organism>
<dbReference type="EMBL" id="JAFNEN010004303">
    <property type="protein sequence ID" value="KAG8171199.1"/>
    <property type="molecule type" value="Genomic_DNA"/>
</dbReference>
<feature type="region of interest" description="Disordered" evidence="1">
    <location>
        <begin position="1"/>
        <end position="30"/>
    </location>
</feature>
<gene>
    <name evidence="2" type="ORF">JTE90_016999</name>
</gene>
<reference evidence="2 3" key="1">
    <citation type="journal article" date="2022" name="Nat. Ecol. Evol.">
        <title>A masculinizing supergene underlies an exaggerated male reproductive morph in a spider.</title>
        <authorList>
            <person name="Hendrickx F."/>
            <person name="De Corte Z."/>
            <person name="Sonet G."/>
            <person name="Van Belleghem S.M."/>
            <person name="Kostlbacher S."/>
            <person name="Vangestel C."/>
        </authorList>
    </citation>
    <scope>NUCLEOTIDE SEQUENCE [LARGE SCALE GENOMIC DNA]</scope>
    <source>
        <strain evidence="2">W744_W776</strain>
    </source>
</reference>